<evidence type="ECO:0000313" key="2">
    <source>
        <dbReference type="EMBL" id="NBR93762.1"/>
    </source>
</evidence>
<dbReference type="EMBL" id="RFXN01000023">
    <property type="protein sequence ID" value="NBR93762.1"/>
    <property type="molecule type" value="Genomic_DNA"/>
</dbReference>
<sequence length="61" mass="6898">MQECGLRSQIAELTPFYFDELGLAAGFDLVDIFFVVVAVLVLVFAACELWQRFLQHFSGIL</sequence>
<reference evidence="2" key="1">
    <citation type="submission" date="2018-10" db="EMBL/GenBank/DDBJ databases">
        <title>Iterative Subtractive Binning of Freshwater Chronoseries Metagenomes Recovers Nearly Complete Genomes from over Four Hundred Novel Species.</title>
        <authorList>
            <person name="Rodriguez-R L.M."/>
            <person name="Tsementzi D."/>
            <person name="Luo C."/>
            <person name="Konstantinidis K.T."/>
        </authorList>
    </citation>
    <scope>NUCLEOTIDE SEQUENCE</scope>
    <source>
        <strain evidence="2">WB5_2A_028</strain>
    </source>
</reference>
<dbReference type="AlphaFoldDB" id="A0A965LL80"/>
<keyword evidence="1" id="KW-0472">Membrane</keyword>
<name>A0A965LL80_9PROT</name>
<organism evidence="2 3">
    <name type="scientific">Candidatus Fonsibacter lacus</name>
    <dbReference type="NCBI Taxonomy" id="2576439"/>
    <lineage>
        <taxon>Bacteria</taxon>
        <taxon>Pseudomonadati</taxon>
        <taxon>Pseudomonadota</taxon>
        <taxon>Alphaproteobacteria</taxon>
        <taxon>Candidatus Pelagibacterales</taxon>
        <taxon>Candidatus Pelagibacterales incertae sedis</taxon>
        <taxon>Candidatus Fonsibacter</taxon>
    </lineage>
</organism>
<proteinExistence type="predicted"/>
<keyword evidence="1" id="KW-1133">Transmembrane helix</keyword>
<evidence type="ECO:0000313" key="3">
    <source>
        <dbReference type="Proteomes" id="UP000740727"/>
    </source>
</evidence>
<evidence type="ECO:0000256" key="1">
    <source>
        <dbReference type="SAM" id="Phobius"/>
    </source>
</evidence>
<comment type="caution">
    <text evidence="2">The sequence shown here is derived from an EMBL/GenBank/DDBJ whole genome shotgun (WGS) entry which is preliminary data.</text>
</comment>
<protein>
    <submittedName>
        <fullName evidence="2">Uncharacterized protein</fullName>
    </submittedName>
</protein>
<accession>A0A965LL80</accession>
<feature type="transmembrane region" description="Helical" evidence="1">
    <location>
        <begin position="32"/>
        <end position="50"/>
    </location>
</feature>
<dbReference type="Proteomes" id="UP000740727">
    <property type="component" value="Unassembled WGS sequence"/>
</dbReference>
<gene>
    <name evidence="2" type="ORF">EBT44_02810</name>
</gene>
<keyword evidence="1" id="KW-0812">Transmembrane</keyword>